<dbReference type="GO" id="GO:0006099">
    <property type="term" value="P:tricarboxylic acid cycle"/>
    <property type="evidence" value="ECO:0007669"/>
    <property type="project" value="InterPro"/>
</dbReference>
<accession>A0A7L9FJE3</accession>
<evidence type="ECO:0000256" key="2">
    <source>
        <dbReference type="ARBA" id="ARBA00023239"/>
    </source>
</evidence>
<dbReference type="InParanoid" id="A0A7L9FJE3"/>
<gene>
    <name evidence="5" type="primary">ppcA</name>
    <name evidence="5" type="ORF">IG193_01385</name>
</gene>
<evidence type="ECO:0000256" key="3">
    <source>
        <dbReference type="ARBA" id="ARBA00023300"/>
    </source>
</evidence>
<dbReference type="AlphaFoldDB" id="A0A7L9FJE3"/>
<dbReference type="EMBL" id="CP062310">
    <property type="protein sequence ID" value="QOJ79143.1"/>
    <property type="molecule type" value="Genomic_DNA"/>
</dbReference>
<dbReference type="SUPFAM" id="SSF51621">
    <property type="entry name" value="Phosphoenolpyruvate/pyruvate domain"/>
    <property type="match status" value="1"/>
</dbReference>
<evidence type="ECO:0000256" key="1">
    <source>
        <dbReference type="ARBA" id="ARBA00022842"/>
    </source>
</evidence>
<dbReference type="GO" id="GO:0008964">
    <property type="term" value="F:phosphoenolpyruvate carboxylase activity"/>
    <property type="evidence" value="ECO:0007669"/>
    <property type="project" value="UniProtKB-UniRule"/>
</dbReference>
<dbReference type="Proteomes" id="UP000594121">
    <property type="component" value="Chromosome"/>
</dbReference>
<dbReference type="KEGG" id="thel:IG193_01385"/>
<dbReference type="RefSeq" id="WP_192819115.1">
    <property type="nucleotide sequence ID" value="NZ_CP062310.1"/>
</dbReference>
<sequence>MYIPKLMCTQHPDSTVKVSASEEVQEAIDGYRVYGCDEVMVDFEGKLTPYSQPRDIVLRAVEEGLPLGESFFVSVRAPNPLLEGLDRFLLALESAVLANYYSVEHAGVEAVKWVIVPMVDSVDVLRKAQRALREKARLVRELTGVSTDPPELVPLFEGVRDHVNATLILSQYLDYLEEEGATPDRVRVFIGKSDAALRAGHLASMLSTLYALNAMHSFSRARGIDVRIVLGMGSPPFRGGLNNPLLVEAEARLYSGFHTATLQSAVRYDVPRDQALRVARVLREASSSPPRKWLEIDMELLETLARQYKTVVGPILPVINSVADRIPQTRERVRRELYGRVIVGDSPSPAPRAIAFTAACYTLGLPPTLLDADGILAAMRAEHSLPEDILSALRAELDFDFRFFVEEAVARRLGEHVARKALELKSTMGLEASASEEYSRKIAEGEVDALSLASARRFLG</sequence>
<dbReference type="EC" id="4.1.1.31" evidence="4"/>
<dbReference type="InterPro" id="IPR015813">
    <property type="entry name" value="Pyrv/PenolPyrv_kinase-like_dom"/>
</dbReference>
<protein>
    <recommendedName>
        <fullName evidence="4">Phosphoenolpyruvate carboxylase</fullName>
        <ecNumber evidence="4">4.1.1.31</ecNumber>
    </recommendedName>
</protein>
<reference evidence="5 6" key="1">
    <citation type="submission" date="2020-10" db="EMBL/GenBank/DDBJ databases">
        <title>Thermofilum lucidum 3507LT sp. nov. a novel member of Thermofilaceae family isolated from Chile hot spring, and proposal of description order Thermofilales.</title>
        <authorList>
            <person name="Zayulina K.S."/>
            <person name="Elcheninov A.G."/>
            <person name="Toshchakov S.V."/>
            <person name="Kublanov I.V."/>
        </authorList>
    </citation>
    <scope>NUCLEOTIDE SEQUENCE [LARGE SCALE GENOMIC DNA]</scope>
    <source>
        <strain evidence="5 6">3507LT</strain>
    </source>
</reference>
<keyword evidence="3" id="KW-0120">Carbon dioxide fixation</keyword>
<keyword evidence="6" id="KW-1185">Reference proteome</keyword>
<name>A0A7L9FJE3_9CREN</name>
<dbReference type="FunCoup" id="A0A7L9FJE3">
    <property type="interactions" value="40"/>
</dbReference>
<dbReference type="InterPro" id="IPR007566">
    <property type="entry name" value="PEP_COase_arc-type"/>
</dbReference>
<evidence type="ECO:0000256" key="4">
    <source>
        <dbReference type="NCBIfam" id="TIGR02751"/>
    </source>
</evidence>
<dbReference type="Pfam" id="PF14010">
    <property type="entry name" value="PEPcase_2"/>
    <property type="match status" value="1"/>
</dbReference>
<keyword evidence="5" id="KW-0670">Pyruvate</keyword>
<dbReference type="NCBIfam" id="TIGR02751">
    <property type="entry name" value="PEPCase_arch"/>
    <property type="match status" value="1"/>
</dbReference>
<dbReference type="GeneID" id="59148507"/>
<keyword evidence="1" id="KW-0460">Magnesium</keyword>
<evidence type="ECO:0000313" key="6">
    <source>
        <dbReference type="Proteomes" id="UP000594121"/>
    </source>
</evidence>
<dbReference type="GO" id="GO:0015977">
    <property type="term" value="P:carbon fixation"/>
    <property type="evidence" value="ECO:0007669"/>
    <property type="project" value="UniProtKB-KW"/>
</dbReference>
<keyword evidence="2 5" id="KW-0456">Lyase</keyword>
<organism evidence="5 6">
    <name type="scientific">Infirmifilum lucidum</name>
    <dbReference type="NCBI Taxonomy" id="2776706"/>
    <lineage>
        <taxon>Archaea</taxon>
        <taxon>Thermoproteota</taxon>
        <taxon>Thermoprotei</taxon>
        <taxon>Thermofilales</taxon>
        <taxon>Thermofilaceae</taxon>
        <taxon>Infirmifilum</taxon>
    </lineage>
</organism>
<evidence type="ECO:0000313" key="5">
    <source>
        <dbReference type="EMBL" id="QOJ79143.1"/>
    </source>
</evidence>
<proteinExistence type="predicted"/>